<dbReference type="VEuPathDB" id="FungiDB:SPRG_19335"/>
<dbReference type="EMBL" id="KK583192">
    <property type="protein sequence ID" value="KDO33726.1"/>
    <property type="molecule type" value="Genomic_DNA"/>
</dbReference>
<keyword evidence="3" id="KW-1185">Reference proteome</keyword>
<proteinExistence type="predicted"/>
<organism evidence="2 3">
    <name type="scientific">Saprolegnia parasitica (strain CBS 223.65)</name>
    <dbReference type="NCBI Taxonomy" id="695850"/>
    <lineage>
        <taxon>Eukaryota</taxon>
        <taxon>Sar</taxon>
        <taxon>Stramenopiles</taxon>
        <taxon>Oomycota</taxon>
        <taxon>Saprolegniomycetes</taxon>
        <taxon>Saprolegniales</taxon>
        <taxon>Saprolegniaceae</taxon>
        <taxon>Saprolegnia</taxon>
    </lineage>
</organism>
<dbReference type="RefSeq" id="XP_012195746.1">
    <property type="nucleotide sequence ID" value="XM_012340356.1"/>
</dbReference>
<evidence type="ECO:0000313" key="2">
    <source>
        <dbReference type="EMBL" id="KDO33726.1"/>
    </source>
</evidence>
<gene>
    <name evidence="2" type="ORF">SPRG_19335</name>
</gene>
<sequence length="358" mass="39789">MRRAGGRRWWQADQGDHHMTRMMKALKRVLLGLARLVAPVGVTRETGVGLGQRRANAAVVGRTDAVARRVRVPTACCVRVDRVVVLVRRRHRVHRIKVLGRLVDRRVGKVIFLALAALEEDELAHRDNNREERREAASNRHEDLPERHAVARGRPRVVAEALAHVVAVNVAAVGVAFDGRNLCDTTRAASLGRRAIGFGRRRLGRRRRVAALARAGRDRDRQLRREGRAVARIRVGERAPAAEERLAGRVRTKEVVARSILLDRRQHHRELRVRRRLGALGDIDLGDLGDARPCDLLPRALLLRRREGRRGNRELRIAEAAPGRLLVALGKHGGVVAGGPEFGEADVAAHLGVHACSE</sequence>
<evidence type="ECO:0000256" key="1">
    <source>
        <dbReference type="SAM" id="MobiDB-lite"/>
    </source>
</evidence>
<reference evidence="2 3" key="1">
    <citation type="journal article" date="2013" name="PLoS Genet.">
        <title>Distinctive expansion of potential virulence genes in the genome of the oomycete fish pathogen Saprolegnia parasitica.</title>
        <authorList>
            <person name="Jiang R.H."/>
            <person name="de Bruijn I."/>
            <person name="Haas B.J."/>
            <person name="Belmonte R."/>
            <person name="Lobach L."/>
            <person name="Christie J."/>
            <person name="van den Ackerveken G."/>
            <person name="Bottin A."/>
            <person name="Bulone V."/>
            <person name="Diaz-Moreno S.M."/>
            <person name="Dumas B."/>
            <person name="Fan L."/>
            <person name="Gaulin E."/>
            <person name="Govers F."/>
            <person name="Grenville-Briggs L.J."/>
            <person name="Horner N.R."/>
            <person name="Levin J.Z."/>
            <person name="Mammella M."/>
            <person name="Meijer H.J."/>
            <person name="Morris P."/>
            <person name="Nusbaum C."/>
            <person name="Oome S."/>
            <person name="Phillips A.J."/>
            <person name="van Rooyen D."/>
            <person name="Rzeszutek E."/>
            <person name="Saraiva M."/>
            <person name="Secombes C.J."/>
            <person name="Seidl M.F."/>
            <person name="Snel B."/>
            <person name="Stassen J.H."/>
            <person name="Sykes S."/>
            <person name="Tripathy S."/>
            <person name="van den Berg H."/>
            <person name="Vega-Arreguin J.C."/>
            <person name="Wawra S."/>
            <person name="Young S.K."/>
            <person name="Zeng Q."/>
            <person name="Dieguez-Uribeondo J."/>
            <person name="Russ C."/>
            <person name="Tyler B.M."/>
            <person name="van West P."/>
        </authorList>
    </citation>
    <scope>NUCLEOTIDE SEQUENCE [LARGE SCALE GENOMIC DNA]</scope>
    <source>
        <strain evidence="2 3">CBS 223.65</strain>
    </source>
</reference>
<name>A0A067D4W4_SAPPC</name>
<accession>A0A067D4W4</accession>
<dbReference type="KEGG" id="spar:SPRG_19335"/>
<dbReference type="Proteomes" id="UP000030745">
    <property type="component" value="Unassembled WGS sequence"/>
</dbReference>
<feature type="region of interest" description="Disordered" evidence="1">
    <location>
        <begin position="126"/>
        <end position="149"/>
    </location>
</feature>
<protein>
    <submittedName>
        <fullName evidence="2">Uncharacterized protein</fullName>
    </submittedName>
</protein>
<dbReference type="AlphaFoldDB" id="A0A067D4W4"/>
<evidence type="ECO:0000313" key="3">
    <source>
        <dbReference type="Proteomes" id="UP000030745"/>
    </source>
</evidence>
<dbReference type="GeneID" id="24140747"/>